<evidence type="ECO:0000313" key="4">
    <source>
        <dbReference type="Proteomes" id="UP001279642"/>
    </source>
</evidence>
<feature type="transmembrane region" description="Helical" evidence="1">
    <location>
        <begin position="66"/>
        <end position="88"/>
    </location>
</feature>
<accession>A0ABU5E797</accession>
<name>A0ABU5E797_9PROT</name>
<proteinExistence type="predicted"/>
<evidence type="ECO:0000313" key="3">
    <source>
        <dbReference type="EMBL" id="MDY0882192.1"/>
    </source>
</evidence>
<feature type="transmembrane region" description="Helical" evidence="1">
    <location>
        <begin position="204"/>
        <end position="222"/>
    </location>
</feature>
<reference evidence="3 4" key="1">
    <citation type="journal article" date="2016" name="Antonie Van Leeuwenhoek">
        <title>Dongia soli sp. nov., isolated from soil from Dokdo, Korea.</title>
        <authorList>
            <person name="Kim D.U."/>
            <person name="Lee H."/>
            <person name="Kim H."/>
            <person name="Kim S.G."/>
            <person name="Ka J.O."/>
        </authorList>
    </citation>
    <scope>NUCLEOTIDE SEQUENCE [LARGE SCALE GENOMIC DNA]</scope>
    <source>
        <strain evidence="3 4">D78</strain>
    </source>
</reference>
<evidence type="ECO:0000256" key="1">
    <source>
        <dbReference type="SAM" id="Phobius"/>
    </source>
</evidence>
<sequence length="291" mass="31286">MKRGHVHGLVLVTASAFFWSTAGFFVRLLDLDVWTMLGWRSLFASLALLSVVVIQHRHRAARAFLAIGWPGLIAIPISALSMLGYVVALKLTTVANVMIVYAMIPFVSAGIAFLWIGERTRRGVLPASAVALFGILIMVGAAPRQDLAGNAMALLMTVTLAFVLVMARRYSSIAMAPVNCLAAASVALACWPLMASVVPSWQELIILALFGITTTALAYLLFLTGGRHLPSSEASLVALLDVVLAPLWVWLAFSERPDRAAFIGGGFVLAAVVWYLLGELRRNRAAATHMG</sequence>
<keyword evidence="1" id="KW-0472">Membrane</keyword>
<feature type="transmembrane region" description="Helical" evidence="1">
    <location>
        <begin position="234"/>
        <end position="253"/>
    </location>
</feature>
<feature type="transmembrane region" description="Helical" evidence="1">
    <location>
        <begin position="123"/>
        <end position="141"/>
    </location>
</feature>
<feature type="transmembrane region" description="Helical" evidence="1">
    <location>
        <begin position="147"/>
        <end position="166"/>
    </location>
</feature>
<dbReference type="Pfam" id="PF00892">
    <property type="entry name" value="EamA"/>
    <property type="match status" value="2"/>
</dbReference>
<dbReference type="SUPFAM" id="SSF103481">
    <property type="entry name" value="Multidrug resistance efflux transporter EmrE"/>
    <property type="match status" value="2"/>
</dbReference>
<dbReference type="InterPro" id="IPR000620">
    <property type="entry name" value="EamA_dom"/>
</dbReference>
<feature type="domain" description="EamA" evidence="2">
    <location>
        <begin position="8"/>
        <end position="139"/>
    </location>
</feature>
<keyword evidence="4" id="KW-1185">Reference proteome</keyword>
<dbReference type="PANTHER" id="PTHR22911:SF135">
    <property type="entry name" value="BLR4310 PROTEIN"/>
    <property type="match status" value="1"/>
</dbReference>
<comment type="caution">
    <text evidence="3">The sequence shown here is derived from an EMBL/GenBank/DDBJ whole genome shotgun (WGS) entry which is preliminary data.</text>
</comment>
<gene>
    <name evidence="3" type="ORF">SMD27_05010</name>
</gene>
<keyword evidence="1" id="KW-1133">Transmembrane helix</keyword>
<feature type="domain" description="EamA" evidence="2">
    <location>
        <begin position="149"/>
        <end position="275"/>
    </location>
</feature>
<dbReference type="InterPro" id="IPR037185">
    <property type="entry name" value="EmrE-like"/>
</dbReference>
<dbReference type="EMBL" id="JAXCLW010000001">
    <property type="protein sequence ID" value="MDY0882192.1"/>
    <property type="molecule type" value="Genomic_DNA"/>
</dbReference>
<keyword evidence="1" id="KW-0812">Transmembrane</keyword>
<protein>
    <submittedName>
        <fullName evidence="3">DMT family transporter</fullName>
    </submittedName>
</protein>
<evidence type="ECO:0000259" key="2">
    <source>
        <dbReference type="Pfam" id="PF00892"/>
    </source>
</evidence>
<feature type="transmembrane region" description="Helical" evidence="1">
    <location>
        <begin position="94"/>
        <end position="116"/>
    </location>
</feature>
<dbReference type="Proteomes" id="UP001279642">
    <property type="component" value="Unassembled WGS sequence"/>
</dbReference>
<dbReference type="RefSeq" id="WP_320507220.1">
    <property type="nucleotide sequence ID" value="NZ_JAXCLW010000001.1"/>
</dbReference>
<feature type="transmembrane region" description="Helical" evidence="1">
    <location>
        <begin position="33"/>
        <end position="54"/>
    </location>
</feature>
<dbReference type="PANTHER" id="PTHR22911">
    <property type="entry name" value="ACYL-MALONYL CONDENSING ENZYME-RELATED"/>
    <property type="match status" value="1"/>
</dbReference>
<organism evidence="3 4">
    <name type="scientific">Dongia soli</name>
    <dbReference type="NCBI Taxonomy" id="600628"/>
    <lineage>
        <taxon>Bacteria</taxon>
        <taxon>Pseudomonadati</taxon>
        <taxon>Pseudomonadota</taxon>
        <taxon>Alphaproteobacteria</taxon>
        <taxon>Rhodospirillales</taxon>
        <taxon>Dongiaceae</taxon>
        <taxon>Dongia</taxon>
    </lineage>
</organism>
<feature type="transmembrane region" description="Helical" evidence="1">
    <location>
        <begin position="178"/>
        <end position="198"/>
    </location>
</feature>
<feature type="transmembrane region" description="Helical" evidence="1">
    <location>
        <begin position="259"/>
        <end position="277"/>
    </location>
</feature>